<reference evidence="2 3" key="1">
    <citation type="submission" date="2019-08" db="EMBL/GenBank/DDBJ databases">
        <title>Whole genome of Aphis craccivora.</title>
        <authorList>
            <person name="Voronova N.V."/>
            <person name="Shulinski R.S."/>
            <person name="Bandarenka Y.V."/>
            <person name="Zhorov D.G."/>
            <person name="Warner D."/>
        </authorList>
    </citation>
    <scope>NUCLEOTIDE SEQUENCE [LARGE SCALE GENOMIC DNA]</scope>
    <source>
        <strain evidence="2">180601</strain>
        <tissue evidence="2">Whole Body</tissue>
    </source>
</reference>
<organism evidence="2 3">
    <name type="scientific">Aphis craccivora</name>
    <name type="common">Cowpea aphid</name>
    <dbReference type="NCBI Taxonomy" id="307492"/>
    <lineage>
        <taxon>Eukaryota</taxon>
        <taxon>Metazoa</taxon>
        <taxon>Ecdysozoa</taxon>
        <taxon>Arthropoda</taxon>
        <taxon>Hexapoda</taxon>
        <taxon>Insecta</taxon>
        <taxon>Pterygota</taxon>
        <taxon>Neoptera</taxon>
        <taxon>Paraneoptera</taxon>
        <taxon>Hemiptera</taxon>
        <taxon>Sternorrhyncha</taxon>
        <taxon>Aphidomorpha</taxon>
        <taxon>Aphidoidea</taxon>
        <taxon>Aphididae</taxon>
        <taxon>Aphidini</taxon>
        <taxon>Aphis</taxon>
        <taxon>Aphis</taxon>
    </lineage>
</organism>
<evidence type="ECO:0000313" key="3">
    <source>
        <dbReference type="Proteomes" id="UP000478052"/>
    </source>
</evidence>
<accession>A0A6G0ZB32</accession>
<evidence type="ECO:0000313" key="2">
    <source>
        <dbReference type="EMBL" id="KAF0767579.1"/>
    </source>
</evidence>
<sequence length="90" mass="9389">MDNPAAVLTDDVEDWSSRAPSAGSNQHQTHTRLSGGVNDSLPNNSSQTQSTPQQHYKRNASTYSIDIPATLGLMVSSGNPAANGSTTSST</sequence>
<proteinExistence type="predicted"/>
<dbReference type="Proteomes" id="UP000478052">
    <property type="component" value="Unassembled WGS sequence"/>
</dbReference>
<feature type="compositionally biased region" description="Low complexity" evidence="1">
    <location>
        <begin position="42"/>
        <end position="54"/>
    </location>
</feature>
<feature type="compositionally biased region" description="Polar residues" evidence="1">
    <location>
        <begin position="18"/>
        <end position="32"/>
    </location>
</feature>
<keyword evidence="3" id="KW-1185">Reference proteome</keyword>
<dbReference type="OrthoDB" id="6629842at2759"/>
<evidence type="ECO:0000256" key="1">
    <source>
        <dbReference type="SAM" id="MobiDB-lite"/>
    </source>
</evidence>
<dbReference type="EMBL" id="VUJU01000936">
    <property type="protein sequence ID" value="KAF0767579.1"/>
    <property type="molecule type" value="Genomic_DNA"/>
</dbReference>
<comment type="caution">
    <text evidence="2">The sequence shown here is derived from an EMBL/GenBank/DDBJ whole genome shotgun (WGS) entry which is preliminary data.</text>
</comment>
<dbReference type="AlphaFoldDB" id="A0A6G0ZB32"/>
<feature type="region of interest" description="Disordered" evidence="1">
    <location>
        <begin position="1"/>
        <end position="62"/>
    </location>
</feature>
<protein>
    <submittedName>
        <fullName evidence="2">Proton-coupled amino acid transporter-like protein pathetic</fullName>
    </submittedName>
</protein>
<gene>
    <name evidence="2" type="ORF">FWK35_00013281</name>
</gene>
<name>A0A6G0ZB32_APHCR</name>